<dbReference type="SUPFAM" id="SSF47384">
    <property type="entry name" value="Homodimeric domain of signal transducing histidine kinase"/>
    <property type="match status" value="1"/>
</dbReference>
<dbReference type="InterPro" id="IPR004358">
    <property type="entry name" value="Sig_transdc_His_kin-like_C"/>
</dbReference>
<keyword evidence="8 9" id="KW-0472">Membrane</keyword>
<proteinExistence type="predicted"/>
<dbReference type="EMBL" id="CP002582">
    <property type="protein sequence ID" value="ADZ85455.1"/>
    <property type="molecule type" value="Genomic_DNA"/>
</dbReference>
<dbReference type="InterPro" id="IPR005467">
    <property type="entry name" value="His_kinase_dom"/>
</dbReference>
<dbReference type="PROSITE" id="PS50885">
    <property type="entry name" value="HAMP"/>
    <property type="match status" value="1"/>
</dbReference>
<dbReference type="CDD" id="cd00082">
    <property type="entry name" value="HisKA"/>
    <property type="match status" value="1"/>
</dbReference>
<dbReference type="GO" id="GO:0016036">
    <property type="term" value="P:cellular response to phosphate starvation"/>
    <property type="evidence" value="ECO:0007669"/>
    <property type="project" value="TreeGrafter"/>
</dbReference>
<dbReference type="InterPro" id="IPR003661">
    <property type="entry name" value="HisK_dim/P_dom"/>
</dbReference>
<dbReference type="Gene3D" id="3.30.565.10">
    <property type="entry name" value="Histidine kinase-like ATPase, C-terminal domain"/>
    <property type="match status" value="1"/>
</dbReference>
<feature type="domain" description="HAMP" evidence="11">
    <location>
        <begin position="183"/>
        <end position="235"/>
    </location>
</feature>
<dbReference type="SUPFAM" id="SSF55874">
    <property type="entry name" value="ATPase domain of HSP90 chaperone/DNA topoisomerase II/histidine kinase"/>
    <property type="match status" value="1"/>
</dbReference>
<evidence type="ECO:0000256" key="3">
    <source>
        <dbReference type="ARBA" id="ARBA00012438"/>
    </source>
</evidence>
<dbReference type="GO" id="GO:0004721">
    <property type="term" value="F:phosphoprotein phosphatase activity"/>
    <property type="evidence" value="ECO:0007669"/>
    <property type="project" value="TreeGrafter"/>
</dbReference>
<dbReference type="SUPFAM" id="SSF158472">
    <property type="entry name" value="HAMP domain-like"/>
    <property type="match status" value="1"/>
</dbReference>
<protein>
    <recommendedName>
        <fullName evidence="3">histidine kinase</fullName>
        <ecNumber evidence="3">2.7.13.3</ecNumber>
    </recommendedName>
</protein>
<comment type="subcellular location">
    <subcellularLocation>
        <location evidence="2">Membrane</location>
    </subcellularLocation>
</comment>
<dbReference type="FunFam" id="1.10.287.130:FF:000001">
    <property type="entry name" value="Two-component sensor histidine kinase"/>
    <property type="match status" value="1"/>
</dbReference>
<dbReference type="Gene3D" id="1.10.287.130">
    <property type="match status" value="1"/>
</dbReference>
<dbReference type="eggNOG" id="COG5002">
    <property type="taxonomic scope" value="Bacteria"/>
</dbReference>
<dbReference type="RefSeq" id="WP_013658729.1">
    <property type="nucleotide sequence ID" value="NC_015275.1"/>
</dbReference>
<reference evidence="12 13" key="1">
    <citation type="journal article" date="2011" name="J. Bacteriol.">
        <title>Complete genome sequence of the cellulose-degrading bacterium Cellulosilyticum lentocellum.</title>
        <authorList>
            <consortium name="US DOE Joint Genome Institute"/>
            <person name="Miller D.A."/>
            <person name="Suen G."/>
            <person name="Bruce D."/>
            <person name="Copeland A."/>
            <person name="Cheng J.F."/>
            <person name="Detter C."/>
            <person name="Goodwin L.A."/>
            <person name="Han C.S."/>
            <person name="Hauser L.J."/>
            <person name="Land M.L."/>
            <person name="Lapidus A."/>
            <person name="Lucas S."/>
            <person name="Meincke L."/>
            <person name="Pitluck S."/>
            <person name="Tapia R."/>
            <person name="Teshima H."/>
            <person name="Woyke T."/>
            <person name="Fox B.G."/>
            <person name="Angert E.R."/>
            <person name="Currie C.R."/>
        </authorList>
    </citation>
    <scope>NUCLEOTIDE SEQUENCE [LARGE SCALE GENOMIC DNA]</scope>
    <source>
        <strain evidence="13">ATCC 49066 / DSM 5427 / NCIMB 11756 / RHM5</strain>
    </source>
</reference>
<evidence type="ECO:0000313" key="12">
    <source>
        <dbReference type="EMBL" id="ADZ85455.1"/>
    </source>
</evidence>
<evidence type="ECO:0000256" key="9">
    <source>
        <dbReference type="SAM" id="Phobius"/>
    </source>
</evidence>
<dbReference type="InterPro" id="IPR035965">
    <property type="entry name" value="PAS-like_dom_sf"/>
</dbReference>
<evidence type="ECO:0000259" key="11">
    <source>
        <dbReference type="PROSITE" id="PS50885"/>
    </source>
</evidence>
<keyword evidence="13" id="KW-1185">Reference proteome</keyword>
<keyword evidence="9" id="KW-1133">Transmembrane helix</keyword>
<evidence type="ECO:0000313" key="13">
    <source>
        <dbReference type="Proteomes" id="UP000008467"/>
    </source>
</evidence>
<dbReference type="SMART" id="SM00388">
    <property type="entry name" value="HisKA"/>
    <property type="match status" value="1"/>
</dbReference>
<dbReference type="FunFam" id="3.30.565.10:FF:000006">
    <property type="entry name" value="Sensor histidine kinase WalK"/>
    <property type="match status" value="1"/>
</dbReference>
<dbReference type="Pfam" id="PF02518">
    <property type="entry name" value="HATPase_c"/>
    <property type="match status" value="1"/>
</dbReference>
<keyword evidence="5" id="KW-0808">Transferase</keyword>
<dbReference type="STRING" id="642492.Clole_3775"/>
<dbReference type="InterPro" id="IPR003660">
    <property type="entry name" value="HAMP_dom"/>
</dbReference>
<dbReference type="Proteomes" id="UP000008467">
    <property type="component" value="Chromosome"/>
</dbReference>
<dbReference type="SMART" id="SM00304">
    <property type="entry name" value="HAMP"/>
    <property type="match status" value="1"/>
</dbReference>
<organism evidence="12 13">
    <name type="scientific">Cellulosilyticum lentocellum (strain ATCC 49066 / DSM 5427 / NCIMB 11756 / RHM5)</name>
    <name type="common">Clostridium lentocellum</name>
    <dbReference type="NCBI Taxonomy" id="642492"/>
    <lineage>
        <taxon>Bacteria</taxon>
        <taxon>Bacillati</taxon>
        <taxon>Bacillota</taxon>
        <taxon>Clostridia</taxon>
        <taxon>Lachnospirales</taxon>
        <taxon>Cellulosilyticaceae</taxon>
        <taxon>Cellulosilyticum</taxon>
    </lineage>
</organism>
<evidence type="ECO:0000256" key="1">
    <source>
        <dbReference type="ARBA" id="ARBA00000085"/>
    </source>
</evidence>
<evidence type="ECO:0000256" key="8">
    <source>
        <dbReference type="ARBA" id="ARBA00023136"/>
    </source>
</evidence>
<dbReference type="GO" id="GO:0000155">
    <property type="term" value="F:phosphorelay sensor kinase activity"/>
    <property type="evidence" value="ECO:0007669"/>
    <property type="project" value="InterPro"/>
</dbReference>
<dbReference type="PRINTS" id="PR00344">
    <property type="entry name" value="BCTRLSENSOR"/>
</dbReference>
<feature type="transmembrane region" description="Helical" evidence="9">
    <location>
        <begin position="163"/>
        <end position="185"/>
    </location>
</feature>
<dbReference type="Pfam" id="PF00672">
    <property type="entry name" value="HAMP"/>
    <property type="match status" value="1"/>
</dbReference>
<dbReference type="InterPro" id="IPR050351">
    <property type="entry name" value="BphY/WalK/GraS-like"/>
</dbReference>
<dbReference type="Gene3D" id="3.30.450.20">
    <property type="entry name" value="PAS domain"/>
    <property type="match status" value="1"/>
</dbReference>
<keyword evidence="9" id="KW-0812">Transmembrane</keyword>
<dbReference type="CDD" id="cd00075">
    <property type="entry name" value="HATPase"/>
    <property type="match status" value="1"/>
</dbReference>
<dbReference type="PANTHER" id="PTHR45453">
    <property type="entry name" value="PHOSPHATE REGULON SENSOR PROTEIN PHOR"/>
    <property type="match status" value="1"/>
</dbReference>
<gene>
    <name evidence="12" type="ordered locus">Clole_3775</name>
</gene>
<evidence type="ECO:0000256" key="6">
    <source>
        <dbReference type="ARBA" id="ARBA00022777"/>
    </source>
</evidence>
<dbReference type="CDD" id="cd06225">
    <property type="entry name" value="HAMP"/>
    <property type="match status" value="1"/>
</dbReference>
<dbReference type="InterPro" id="IPR003594">
    <property type="entry name" value="HATPase_dom"/>
</dbReference>
<accession>F2JII5</accession>
<dbReference type="PANTHER" id="PTHR45453:SF1">
    <property type="entry name" value="PHOSPHATE REGULON SENSOR PROTEIN PHOR"/>
    <property type="match status" value="1"/>
</dbReference>
<dbReference type="InterPro" id="IPR036890">
    <property type="entry name" value="HATPase_C_sf"/>
</dbReference>
<feature type="domain" description="Histidine kinase" evidence="10">
    <location>
        <begin position="360"/>
        <end position="579"/>
    </location>
</feature>
<dbReference type="PROSITE" id="PS50109">
    <property type="entry name" value="HIS_KIN"/>
    <property type="match status" value="1"/>
</dbReference>
<dbReference type="GO" id="GO:0005886">
    <property type="term" value="C:plasma membrane"/>
    <property type="evidence" value="ECO:0007669"/>
    <property type="project" value="TreeGrafter"/>
</dbReference>
<evidence type="ECO:0000256" key="4">
    <source>
        <dbReference type="ARBA" id="ARBA00022553"/>
    </source>
</evidence>
<dbReference type="HOGENOM" id="CLU_000445_89_6_9"/>
<keyword evidence="7" id="KW-0902">Two-component regulatory system</keyword>
<evidence type="ECO:0000256" key="2">
    <source>
        <dbReference type="ARBA" id="ARBA00004370"/>
    </source>
</evidence>
<dbReference type="Pfam" id="PF13188">
    <property type="entry name" value="PAS_8"/>
    <property type="match status" value="1"/>
</dbReference>
<evidence type="ECO:0000259" key="10">
    <source>
        <dbReference type="PROSITE" id="PS50109"/>
    </source>
</evidence>
<dbReference type="InterPro" id="IPR036097">
    <property type="entry name" value="HisK_dim/P_sf"/>
</dbReference>
<evidence type="ECO:0000256" key="7">
    <source>
        <dbReference type="ARBA" id="ARBA00023012"/>
    </source>
</evidence>
<keyword evidence="6 12" id="KW-0418">Kinase</keyword>
<sequence length="583" mass="65869">MRTSIQLKIVLIYLCTIIIIMLISGTYIVYSTEERSYESVQSTIENMAENIEERGNWNLDDLSNQVDDQYEIYCLDSEGRVESTTGGKLSIGERVKEEVVVRAKRTKKSATAEISHFSVFTGSEYTDHARVILNKQGDIERIIYIKANIVDVHNNIFSIMKTITIGLVLAMFITGFCGIVFSNMITSPIKALTNNSKKLAAGNSINRIPVEAADEIGELTQSFNYMASQLSTTMEVITSEKNKLEKIFEHMADGVMAFNRQGVLIHVNSVCYEMIGATSMAPNFEEVFENIGLEVNFEELLAGKPYEGADQTLTIGDRYLKMHFDVYLNAKKEADGLVVVIQDVTKQQKLDQMRKEFVANVSHELRTPLTTVKSYTETLLDGAIDEKETAMHFLGVMEKEADRMTALVQDLLELSRIDNKQIQLEFVRLNLKPLLEEVLEAQYIHIIKHGHQLEVGYDKKEEYFIEGDLSRIRQILHNILSNAIKYSPEPGTLGVYMKKENAYVIVEITDTGMGIPEEDLERIFERFYRVDKARSRKMGGTGLGLSIAKELMLLHGGDIKIESQLGQGTKVILNFPEAVMKML</sequence>
<comment type="catalytic activity">
    <reaction evidence="1">
        <text>ATP + protein L-histidine = ADP + protein N-phospho-L-histidine.</text>
        <dbReference type="EC" id="2.7.13.3"/>
    </reaction>
</comment>
<dbReference type="InterPro" id="IPR000014">
    <property type="entry name" value="PAS"/>
</dbReference>
<name>F2JII5_CELLD</name>
<dbReference type="EC" id="2.7.13.3" evidence="3"/>
<dbReference type="SMART" id="SM00387">
    <property type="entry name" value="HATPase_c"/>
    <property type="match status" value="1"/>
</dbReference>
<dbReference type="Gene3D" id="6.10.340.10">
    <property type="match status" value="1"/>
</dbReference>
<keyword evidence="4" id="KW-0597">Phosphoprotein</keyword>
<dbReference type="AlphaFoldDB" id="F2JII5"/>
<dbReference type="KEGG" id="cle:Clole_3775"/>
<evidence type="ECO:0000256" key="5">
    <source>
        <dbReference type="ARBA" id="ARBA00022679"/>
    </source>
</evidence>
<feature type="transmembrane region" description="Helical" evidence="9">
    <location>
        <begin position="6"/>
        <end position="30"/>
    </location>
</feature>
<dbReference type="SUPFAM" id="SSF55785">
    <property type="entry name" value="PYP-like sensor domain (PAS domain)"/>
    <property type="match status" value="1"/>
</dbReference>
<dbReference type="Pfam" id="PF00512">
    <property type="entry name" value="HisKA"/>
    <property type="match status" value="1"/>
</dbReference>